<dbReference type="RefSeq" id="WP_036082528.1">
    <property type="nucleotide sequence ID" value="NZ_JPGK01000005.1"/>
</dbReference>
<dbReference type="Proteomes" id="UP000029452">
    <property type="component" value="Unassembled WGS sequence"/>
</dbReference>
<reference evidence="1 2" key="1">
    <citation type="submission" date="2014-06" db="EMBL/GenBank/DDBJ databases">
        <title>Draft genome sequence of iron oxidizing acidophile Leptospirillum ferriphilum DSM14647.</title>
        <authorList>
            <person name="Cardenas J.P."/>
            <person name="Lazcano M."/>
            <person name="Ossandon F.J."/>
            <person name="Corbett M."/>
            <person name="Holmes D.S."/>
            <person name="Watkin E."/>
        </authorList>
    </citation>
    <scope>NUCLEOTIDE SEQUENCE [LARGE SCALE GENOMIC DNA]</scope>
    <source>
        <strain evidence="1 2">DSM 14647</strain>
    </source>
</reference>
<evidence type="ECO:0000313" key="1">
    <source>
        <dbReference type="EMBL" id="KGA93863.1"/>
    </source>
</evidence>
<name>A0A094W8K2_9BACT</name>
<gene>
    <name evidence="1" type="ORF">LptCag_1573</name>
</gene>
<evidence type="ECO:0000313" key="2">
    <source>
        <dbReference type="Proteomes" id="UP000029452"/>
    </source>
</evidence>
<sequence length="377" mass="38659">MRILGKRLNESGFSMANGLIGLFLGSTVLALIAAQSVRKESGVQRIRNAETDIATIGNLSGQGMEYYLATGNVPTITGLVNAGYIPKTAQGLCLTCNNGNGTITNPDGVVLSATNPSVNGNDFGIAVDIPANQLPVQNMYRNALPNSLPPTTSTLVSGGKEIAYNLPVPGSLAGEYVQLNPSGGSNQFVSGPLLLGSGSQYINGSPCSTIGTIVSNSQTGDILTCKPNQYGAMQYATASGGYPAGWVKVNSYNLYQGTSSLGSGSSDPAVIAGPYGCNFNPVSNVGPSNGYCWNVPAPTATTCPSVNGVNPVPKIDLTVPNFANFTACGGCYNAGAVNAQAYWTGSGWVVAGQDISQGSQSDGDFLIRAAVYCSYLG</sequence>
<dbReference type="AlphaFoldDB" id="A0A094W8K2"/>
<dbReference type="EMBL" id="JPGK01000005">
    <property type="protein sequence ID" value="KGA93863.1"/>
    <property type="molecule type" value="Genomic_DNA"/>
</dbReference>
<organism evidence="1 2">
    <name type="scientific">Leptospirillum ferriphilum</name>
    <dbReference type="NCBI Taxonomy" id="178606"/>
    <lineage>
        <taxon>Bacteria</taxon>
        <taxon>Pseudomonadati</taxon>
        <taxon>Nitrospirota</taxon>
        <taxon>Nitrospiria</taxon>
        <taxon>Nitrospirales</taxon>
        <taxon>Nitrospiraceae</taxon>
        <taxon>Leptospirillum</taxon>
    </lineage>
</organism>
<comment type="caution">
    <text evidence="1">The sequence shown here is derived from an EMBL/GenBank/DDBJ whole genome shotgun (WGS) entry which is preliminary data.</text>
</comment>
<dbReference type="PATRIC" id="fig|178606.4.peg.1579"/>
<proteinExistence type="predicted"/>
<accession>A0A094W8K2</accession>
<protein>
    <submittedName>
        <fullName evidence="1">Uncharacterized protein</fullName>
    </submittedName>
</protein>